<dbReference type="EMBL" id="JAROCG010000001">
    <property type="protein sequence ID" value="MDN4611965.1"/>
    <property type="molecule type" value="Genomic_DNA"/>
</dbReference>
<accession>A0ABT8K3D3</accession>
<reference evidence="3" key="1">
    <citation type="submission" date="2023-06" db="EMBL/GenBank/DDBJ databases">
        <title>MT1 and MT2 Draft Genomes of Novel Species.</title>
        <authorList>
            <person name="Venkateswaran K."/>
        </authorList>
    </citation>
    <scope>NUCLEOTIDE SEQUENCE</scope>
    <source>
        <strain evidence="3">IIF3SC-B10</strain>
    </source>
</reference>
<keyword evidence="2" id="KW-1133">Transmembrane helix</keyword>
<feature type="transmembrane region" description="Helical" evidence="2">
    <location>
        <begin position="42"/>
        <end position="64"/>
    </location>
</feature>
<sequence length="127" mass="13661">MAASADPRQLSPKFTWPLIIGFVVFAAAGALSLVTVEHFDWAGQWAGILHAFVTLIAMAVTAYYKMDPLRQNFAEQVRAQQAVQDAKLEQASAAEQAAVAAGPTQQDPEGKHRAQPVLYDPPSDLVG</sequence>
<evidence type="ECO:0000256" key="2">
    <source>
        <dbReference type="SAM" id="Phobius"/>
    </source>
</evidence>
<feature type="transmembrane region" description="Helical" evidence="2">
    <location>
        <begin position="14"/>
        <end position="36"/>
    </location>
</feature>
<proteinExistence type="predicted"/>
<keyword evidence="2" id="KW-0812">Transmembrane</keyword>
<evidence type="ECO:0000313" key="4">
    <source>
        <dbReference type="Proteomes" id="UP001174209"/>
    </source>
</evidence>
<evidence type="ECO:0000313" key="3">
    <source>
        <dbReference type="EMBL" id="MDN4611965.1"/>
    </source>
</evidence>
<feature type="region of interest" description="Disordered" evidence="1">
    <location>
        <begin position="94"/>
        <end position="127"/>
    </location>
</feature>
<keyword evidence="4" id="KW-1185">Reference proteome</keyword>
<gene>
    <name evidence="3" type="ORF">P5G52_13935</name>
</gene>
<evidence type="ECO:0000256" key="1">
    <source>
        <dbReference type="SAM" id="MobiDB-lite"/>
    </source>
</evidence>
<dbReference type="RefSeq" id="WP_301228325.1">
    <property type="nucleotide sequence ID" value="NZ_JAROCG010000001.1"/>
</dbReference>
<protein>
    <submittedName>
        <fullName evidence="3">Uncharacterized protein</fullName>
    </submittedName>
</protein>
<organism evidence="3 4">
    <name type="scientific">Arthrobacter burdickii</name>
    <dbReference type="NCBI Taxonomy" id="3035920"/>
    <lineage>
        <taxon>Bacteria</taxon>
        <taxon>Bacillati</taxon>
        <taxon>Actinomycetota</taxon>
        <taxon>Actinomycetes</taxon>
        <taxon>Micrococcales</taxon>
        <taxon>Micrococcaceae</taxon>
        <taxon>Arthrobacter</taxon>
    </lineage>
</organism>
<name>A0ABT8K3D3_9MICC</name>
<keyword evidence="2" id="KW-0472">Membrane</keyword>
<dbReference type="Proteomes" id="UP001174209">
    <property type="component" value="Unassembled WGS sequence"/>
</dbReference>
<comment type="caution">
    <text evidence="3">The sequence shown here is derived from an EMBL/GenBank/DDBJ whole genome shotgun (WGS) entry which is preliminary data.</text>
</comment>